<proteinExistence type="predicted"/>
<sequence>MPQEKKSESKQAKGKHGTGKHVTREHDTTRSAVAGVEITYEDNEYLPGEDERREHSMKHLRYVCQQLGVGGSGTLNQIEFKSVCAYIGMDNIGEKELAELFIKLDTDQDGQVTLADLVNGLPHKATLHAPVVSRFRSSTHTHVKTPRPRSHPRSQADKLTSSTDNFLYSGDKNGIFSSLEHTLDGYADGENVVDYWYGLGITNGIEVLSALGFNPNGKVKLSDITTALNNEMNNPNASEIIQHVTMETYQQEVFHLKSIVEQSKAEIKKLKLDLAESNARNSLLAGEGDERFSQMDKSWATKLVDIIGNIKDTYWTVEQKYQEQNKFLQSELNQERKSGATKVGKLREEVEEMLEKLNHTEERLAEQTAQHEKEITRLTRDLDESSKQINYLKNQNENLKSDLQYRIGTLANNSPAVDELKRTLAEQQNLLARRHDEIKCLKDSNDELMVQLEVAKQELHLVQRQKDPLVRAKDDYVQQDSNQITESKMSVSVLTETGDEDTFTPIKPVKSRKRPKLQTQPSPDDDEPFSLNKELLKHEIEELEREKENIEQSYKMELASLHEKYNLEQKNLLAGFENEKEQLIQDQAIQQERALSEKVKELQAAFATETWDLKEQFVLEKESSNQRHKQELMALSERLTALEYLDRGNEKLDQVVKKLETQLAQCHREVCDLETQKHDLNRLLRQQEASLRKEFEGERRNLLMEFTQKLEQSHSNYRQQLGQIFARGFDGLSGKLKEEFILMVKKATDREVAHSQAAILNQLQKDRSVIAKALEKERYLMYEEGEAVKLALMEKYESQIAALTTELNFMRLQFEAEKQNLANTSVKECNISQDALQQANNETEEDLVSELAEMKQRFESQRKDLEKQKAHIEEQKLNVLRDENEKKDSEIDSLKAHVGKLKMEKNYLKKEIEAVKKLLESYQKKELEAAVYNLQLNNVKLEEQNQGKEEVKLAFSDGYTKGAKDGFERGYEEGKKDGAKEKLENGKVEGQMLGFDDGKKECEILGYSDGKAYGNLGGYIEGNKGFKENFEDGNGKNDGERIGFEYGKKEGKDEGYIEGKKEGREEGYSEGKA</sequence>
<keyword evidence="4" id="KW-0106">Calcium</keyword>
<feature type="coiled-coil region" evidence="6">
    <location>
        <begin position="533"/>
        <end position="669"/>
    </location>
</feature>
<keyword evidence="3" id="KW-0597">Phosphoprotein</keyword>
<evidence type="ECO:0000256" key="4">
    <source>
        <dbReference type="ARBA" id="ARBA00022837"/>
    </source>
</evidence>
<protein>
    <recommendedName>
        <fullName evidence="8">EF-hand domain-containing protein</fullName>
    </recommendedName>
</protein>
<feature type="region of interest" description="Disordered" evidence="7">
    <location>
        <begin position="136"/>
        <end position="162"/>
    </location>
</feature>
<evidence type="ECO:0000313" key="9">
    <source>
        <dbReference type="EMBL" id="CAL1544234.1"/>
    </source>
</evidence>
<feature type="region of interest" description="Disordered" evidence="7">
    <location>
        <begin position="1054"/>
        <end position="1073"/>
    </location>
</feature>
<dbReference type="PROSITE" id="PS00018">
    <property type="entry name" value="EF_HAND_1"/>
    <property type="match status" value="1"/>
</dbReference>
<name>A0AAV2IC34_LYMST</name>
<organism evidence="9 10">
    <name type="scientific">Lymnaea stagnalis</name>
    <name type="common">Great pond snail</name>
    <name type="synonym">Helix stagnalis</name>
    <dbReference type="NCBI Taxonomy" id="6523"/>
    <lineage>
        <taxon>Eukaryota</taxon>
        <taxon>Metazoa</taxon>
        <taxon>Spiralia</taxon>
        <taxon>Lophotrochozoa</taxon>
        <taxon>Mollusca</taxon>
        <taxon>Gastropoda</taxon>
        <taxon>Heterobranchia</taxon>
        <taxon>Euthyneura</taxon>
        <taxon>Panpulmonata</taxon>
        <taxon>Hygrophila</taxon>
        <taxon>Lymnaeoidea</taxon>
        <taxon>Lymnaeidae</taxon>
        <taxon>Lymnaea</taxon>
    </lineage>
</organism>
<evidence type="ECO:0000256" key="2">
    <source>
        <dbReference type="ARBA" id="ARBA00022490"/>
    </source>
</evidence>
<dbReference type="SUPFAM" id="SSF47473">
    <property type="entry name" value="EF-hand"/>
    <property type="match status" value="1"/>
</dbReference>
<feature type="region of interest" description="Disordered" evidence="7">
    <location>
        <begin position="481"/>
        <end position="530"/>
    </location>
</feature>
<dbReference type="InterPro" id="IPR018247">
    <property type="entry name" value="EF_Hand_1_Ca_BS"/>
</dbReference>
<evidence type="ECO:0000256" key="3">
    <source>
        <dbReference type="ARBA" id="ARBA00022553"/>
    </source>
</evidence>
<keyword evidence="5" id="KW-0206">Cytoskeleton</keyword>
<keyword evidence="10" id="KW-1185">Reference proteome</keyword>
<feature type="compositionally biased region" description="Basic residues" evidence="7">
    <location>
        <begin position="12"/>
        <end position="21"/>
    </location>
</feature>
<accession>A0AAV2IC34</accession>
<dbReference type="GO" id="GO:0005813">
    <property type="term" value="C:centrosome"/>
    <property type="evidence" value="ECO:0007669"/>
    <property type="project" value="UniProtKB-SubCell"/>
</dbReference>
<dbReference type="GO" id="GO:0005509">
    <property type="term" value="F:calcium ion binding"/>
    <property type="evidence" value="ECO:0007669"/>
    <property type="project" value="InterPro"/>
</dbReference>
<dbReference type="PANTHER" id="PTHR18905">
    <property type="entry name" value="NINEIN"/>
    <property type="match status" value="1"/>
</dbReference>
<dbReference type="Gene3D" id="1.10.238.10">
    <property type="entry name" value="EF-hand"/>
    <property type="match status" value="1"/>
</dbReference>
<feature type="compositionally biased region" description="Basic residues" evidence="7">
    <location>
        <begin position="137"/>
        <end position="152"/>
    </location>
</feature>
<dbReference type="GO" id="GO:0034454">
    <property type="term" value="P:microtubule anchoring at centrosome"/>
    <property type="evidence" value="ECO:0007669"/>
    <property type="project" value="TreeGrafter"/>
</dbReference>
<keyword evidence="6" id="KW-0175">Coiled coil</keyword>
<dbReference type="InterPro" id="IPR011992">
    <property type="entry name" value="EF-hand-dom_pair"/>
</dbReference>
<feature type="compositionally biased region" description="Basic and acidic residues" evidence="7">
    <location>
        <begin position="1"/>
        <end position="11"/>
    </location>
</feature>
<feature type="domain" description="EF-hand" evidence="8">
    <location>
        <begin position="92"/>
        <end position="127"/>
    </location>
</feature>
<dbReference type="PROSITE" id="PS50222">
    <property type="entry name" value="EF_HAND_2"/>
    <property type="match status" value="1"/>
</dbReference>
<evidence type="ECO:0000256" key="1">
    <source>
        <dbReference type="ARBA" id="ARBA00004300"/>
    </source>
</evidence>
<evidence type="ECO:0000256" key="7">
    <source>
        <dbReference type="SAM" id="MobiDB-lite"/>
    </source>
</evidence>
<dbReference type="Proteomes" id="UP001497497">
    <property type="component" value="Unassembled WGS sequence"/>
</dbReference>
<reference evidence="9 10" key="1">
    <citation type="submission" date="2024-04" db="EMBL/GenBank/DDBJ databases">
        <authorList>
            <consortium name="Genoscope - CEA"/>
            <person name="William W."/>
        </authorList>
    </citation>
    <scope>NUCLEOTIDE SEQUENCE [LARGE SCALE GENOMIC DNA]</scope>
</reference>
<feature type="coiled-coil region" evidence="6">
    <location>
        <begin position="793"/>
        <end position="944"/>
    </location>
</feature>
<feature type="coiled-coil region" evidence="6">
    <location>
        <begin position="318"/>
        <end position="465"/>
    </location>
</feature>
<comment type="caution">
    <text evidence="9">The sequence shown here is derived from an EMBL/GenBank/DDBJ whole genome shotgun (WGS) entry which is preliminary data.</text>
</comment>
<comment type="subcellular location">
    <subcellularLocation>
        <location evidence="1">Cytoplasm</location>
        <location evidence="1">Cytoskeleton</location>
        <location evidence="1">Microtubule organizing center</location>
        <location evidence="1">Centrosome</location>
    </subcellularLocation>
</comment>
<feature type="non-terminal residue" evidence="9">
    <location>
        <position position="1073"/>
    </location>
</feature>
<evidence type="ECO:0000256" key="5">
    <source>
        <dbReference type="ARBA" id="ARBA00023212"/>
    </source>
</evidence>
<dbReference type="AlphaFoldDB" id="A0AAV2IC34"/>
<evidence type="ECO:0000256" key="6">
    <source>
        <dbReference type="SAM" id="Coils"/>
    </source>
</evidence>
<feature type="compositionally biased region" description="Polar residues" evidence="7">
    <location>
        <begin position="481"/>
        <end position="495"/>
    </location>
</feature>
<evidence type="ECO:0000313" key="10">
    <source>
        <dbReference type="Proteomes" id="UP001497497"/>
    </source>
</evidence>
<dbReference type="PANTHER" id="PTHR18905:SF13">
    <property type="entry name" value="NON-CENTROSOMAL MICROTUBULE ARRAY"/>
    <property type="match status" value="1"/>
</dbReference>
<dbReference type="EMBL" id="CAXITT010000608">
    <property type="protein sequence ID" value="CAL1544234.1"/>
    <property type="molecule type" value="Genomic_DNA"/>
</dbReference>
<dbReference type="InterPro" id="IPR002048">
    <property type="entry name" value="EF_hand_dom"/>
</dbReference>
<gene>
    <name evidence="9" type="ORF">GSLYS_00017747001</name>
</gene>
<feature type="region of interest" description="Disordered" evidence="7">
    <location>
        <begin position="1"/>
        <end position="32"/>
    </location>
</feature>
<keyword evidence="2" id="KW-0963">Cytoplasm</keyword>
<evidence type="ECO:0000259" key="8">
    <source>
        <dbReference type="PROSITE" id="PS50222"/>
    </source>
</evidence>